<dbReference type="InterPro" id="IPR002937">
    <property type="entry name" value="Amino_oxidase"/>
</dbReference>
<protein>
    <recommendedName>
        <fullName evidence="1">Amine oxidase domain-containing protein</fullName>
    </recommendedName>
</protein>
<organism evidence="2 3">
    <name type="scientific">Dibothriocephalus latus</name>
    <name type="common">Fish tapeworm</name>
    <name type="synonym">Diphyllobothrium latum</name>
    <dbReference type="NCBI Taxonomy" id="60516"/>
    <lineage>
        <taxon>Eukaryota</taxon>
        <taxon>Metazoa</taxon>
        <taxon>Spiralia</taxon>
        <taxon>Lophotrochozoa</taxon>
        <taxon>Platyhelminthes</taxon>
        <taxon>Cestoda</taxon>
        <taxon>Eucestoda</taxon>
        <taxon>Diphyllobothriidea</taxon>
        <taxon>Diphyllobothriidae</taxon>
        <taxon>Dibothriocephalus</taxon>
    </lineage>
</organism>
<accession>A0A3P7LN87</accession>
<dbReference type="Gene3D" id="3.50.50.60">
    <property type="entry name" value="FAD/NAD(P)-binding domain"/>
    <property type="match status" value="1"/>
</dbReference>
<name>A0A3P7LN87_DIBLA</name>
<gene>
    <name evidence="2" type="ORF">DILT_LOCUS8938</name>
</gene>
<evidence type="ECO:0000313" key="3">
    <source>
        <dbReference type="Proteomes" id="UP000281553"/>
    </source>
</evidence>
<dbReference type="AlphaFoldDB" id="A0A3P7LN87"/>
<dbReference type="SUPFAM" id="SSF51905">
    <property type="entry name" value="FAD/NAD(P)-binding domain"/>
    <property type="match status" value="1"/>
</dbReference>
<feature type="domain" description="Amine oxidase" evidence="1">
    <location>
        <begin position="14"/>
        <end position="82"/>
    </location>
</feature>
<evidence type="ECO:0000259" key="1">
    <source>
        <dbReference type="Pfam" id="PF01593"/>
    </source>
</evidence>
<feature type="non-terminal residue" evidence="2">
    <location>
        <position position="150"/>
    </location>
</feature>
<dbReference type="PANTHER" id="PTHR10742:SF410">
    <property type="entry name" value="LYSINE-SPECIFIC HISTONE DEMETHYLASE 2"/>
    <property type="match status" value="1"/>
</dbReference>
<dbReference type="Proteomes" id="UP000281553">
    <property type="component" value="Unassembled WGS sequence"/>
</dbReference>
<dbReference type="InterPro" id="IPR050281">
    <property type="entry name" value="Flavin_monoamine_oxidase"/>
</dbReference>
<keyword evidence="3" id="KW-1185">Reference proteome</keyword>
<evidence type="ECO:0000313" key="2">
    <source>
        <dbReference type="EMBL" id="VDN13107.1"/>
    </source>
</evidence>
<sequence length="150" mass="15999">MAHTVDVLIIGAGIAGLTAAMRLKQANIDNILVLEARDRIGGRVATTVFRGVELSIGPMYVHGEANNPVARLVKQLKLPVHPPDYSTFGAKSCVARLASSGEDVALQLTANEEDPEYVLSHGDGYRCIVEHLAAKADLLNKSKKLALSTV</sequence>
<dbReference type="OrthoDB" id="6235265at2759"/>
<dbReference type="EMBL" id="UYRU01055583">
    <property type="protein sequence ID" value="VDN13107.1"/>
    <property type="molecule type" value="Genomic_DNA"/>
</dbReference>
<proteinExistence type="predicted"/>
<reference evidence="2 3" key="1">
    <citation type="submission" date="2018-11" db="EMBL/GenBank/DDBJ databases">
        <authorList>
            <consortium name="Pathogen Informatics"/>
        </authorList>
    </citation>
    <scope>NUCLEOTIDE SEQUENCE [LARGE SCALE GENOMIC DNA]</scope>
</reference>
<dbReference type="GO" id="GO:0016491">
    <property type="term" value="F:oxidoreductase activity"/>
    <property type="evidence" value="ECO:0007669"/>
    <property type="project" value="InterPro"/>
</dbReference>
<dbReference type="Pfam" id="PF01593">
    <property type="entry name" value="Amino_oxidase"/>
    <property type="match status" value="1"/>
</dbReference>
<dbReference type="PANTHER" id="PTHR10742">
    <property type="entry name" value="FLAVIN MONOAMINE OXIDASE"/>
    <property type="match status" value="1"/>
</dbReference>
<dbReference type="InterPro" id="IPR036188">
    <property type="entry name" value="FAD/NAD-bd_sf"/>
</dbReference>